<dbReference type="InterPro" id="IPR013099">
    <property type="entry name" value="K_chnl_dom"/>
</dbReference>
<feature type="transmembrane region" description="Helical" evidence="9">
    <location>
        <begin position="127"/>
        <end position="148"/>
    </location>
</feature>
<dbReference type="Gene3D" id="1.20.120.350">
    <property type="entry name" value="Voltage-gated potassium channels. Chain C"/>
    <property type="match status" value="1"/>
</dbReference>
<reference evidence="11" key="1">
    <citation type="journal article" date="2024" name="Int. J. Syst. Evol. Microbiol.">
        <title>Turicibacter faecis sp. nov., isolated from faeces of heart failure mouse model.</title>
        <authorList>
            <person name="Imamura Y."/>
            <person name="Motooka D."/>
            <person name="Nakajima Y."/>
            <person name="Ito S."/>
            <person name="Kitakaze M."/>
            <person name="Iida T."/>
            <person name="Nakamura S."/>
        </authorList>
    </citation>
    <scope>NUCLEOTIDE SEQUENCE</scope>
    <source>
        <strain evidence="11">TC023</strain>
    </source>
</reference>
<feature type="transmembrane region" description="Helical" evidence="9">
    <location>
        <begin position="7"/>
        <end position="28"/>
    </location>
</feature>
<evidence type="ECO:0000256" key="7">
    <source>
        <dbReference type="ARBA" id="ARBA00023303"/>
    </source>
</evidence>
<dbReference type="Proteomes" id="UP001432099">
    <property type="component" value="Chromosome"/>
</dbReference>
<keyword evidence="5" id="KW-0406">Ion transport</keyword>
<evidence type="ECO:0000256" key="5">
    <source>
        <dbReference type="ARBA" id="ARBA00023065"/>
    </source>
</evidence>
<feature type="transmembrane region" description="Helical" evidence="9">
    <location>
        <begin position="181"/>
        <end position="206"/>
    </location>
</feature>
<accession>A0ABM8INU1</accession>
<protein>
    <submittedName>
        <fullName evidence="11">Potassium channel protein</fullName>
    </submittedName>
</protein>
<dbReference type="GO" id="GO:0034220">
    <property type="term" value="P:monoatomic ion transmembrane transport"/>
    <property type="evidence" value="ECO:0007669"/>
    <property type="project" value="UniProtKB-KW"/>
</dbReference>
<dbReference type="PANTHER" id="PTHR11537">
    <property type="entry name" value="VOLTAGE-GATED POTASSIUM CHANNEL"/>
    <property type="match status" value="1"/>
</dbReference>
<evidence type="ECO:0000256" key="4">
    <source>
        <dbReference type="ARBA" id="ARBA00022989"/>
    </source>
</evidence>
<dbReference type="RefSeq" id="WP_161831377.1">
    <property type="nucleotide sequence ID" value="NZ_AP028127.1"/>
</dbReference>
<evidence type="ECO:0000256" key="8">
    <source>
        <dbReference type="SAM" id="MobiDB-lite"/>
    </source>
</evidence>
<keyword evidence="7 11" id="KW-0407">Ion channel</keyword>
<dbReference type="InterPro" id="IPR027359">
    <property type="entry name" value="Volt_channel_dom_sf"/>
</dbReference>
<organism evidence="11 12">
    <name type="scientific">Turicibacter faecis</name>
    <dbReference type="NCBI Taxonomy" id="2963365"/>
    <lineage>
        <taxon>Bacteria</taxon>
        <taxon>Bacillati</taxon>
        <taxon>Bacillota</taxon>
        <taxon>Erysipelotrichia</taxon>
        <taxon>Erysipelotrichales</taxon>
        <taxon>Turicibacteraceae</taxon>
        <taxon>Turicibacter</taxon>
    </lineage>
</organism>
<dbReference type="PRINTS" id="PR00169">
    <property type="entry name" value="KCHANNEL"/>
</dbReference>
<keyword evidence="2" id="KW-0813">Transport</keyword>
<evidence type="ECO:0000313" key="11">
    <source>
        <dbReference type="EMBL" id="BEH90883.1"/>
    </source>
</evidence>
<keyword evidence="3 9" id="KW-0812">Transmembrane</keyword>
<dbReference type="EMBL" id="AP028127">
    <property type="protein sequence ID" value="BEH90883.1"/>
    <property type="molecule type" value="Genomic_DNA"/>
</dbReference>
<evidence type="ECO:0000313" key="12">
    <source>
        <dbReference type="Proteomes" id="UP001432099"/>
    </source>
</evidence>
<comment type="subcellular location">
    <subcellularLocation>
        <location evidence="1">Membrane</location>
        <topology evidence="1">Multi-pass membrane protein</topology>
    </subcellularLocation>
</comment>
<evidence type="ECO:0000256" key="9">
    <source>
        <dbReference type="SAM" id="Phobius"/>
    </source>
</evidence>
<proteinExistence type="predicted"/>
<keyword evidence="6 9" id="KW-0472">Membrane</keyword>
<feature type="domain" description="Potassium channel" evidence="10">
    <location>
        <begin position="135"/>
        <end position="205"/>
    </location>
</feature>
<evidence type="ECO:0000259" key="10">
    <source>
        <dbReference type="Pfam" id="PF07885"/>
    </source>
</evidence>
<keyword evidence="4 9" id="KW-1133">Transmembrane helix</keyword>
<evidence type="ECO:0000256" key="1">
    <source>
        <dbReference type="ARBA" id="ARBA00004141"/>
    </source>
</evidence>
<keyword evidence="12" id="KW-1185">Reference proteome</keyword>
<dbReference type="Gene3D" id="1.10.287.70">
    <property type="match status" value="1"/>
</dbReference>
<gene>
    <name evidence="11" type="ORF">T23_09850</name>
</gene>
<dbReference type="Pfam" id="PF07885">
    <property type="entry name" value="Ion_trans_2"/>
    <property type="match status" value="1"/>
</dbReference>
<dbReference type="InterPro" id="IPR028325">
    <property type="entry name" value="VG_K_chnl"/>
</dbReference>
<evidence type="ECO:0000256" key="2">
    <source>
        <dbReference type="ARBA" id="ARBA00022448"/>
    </source>
</evidence>
<evidence type="ECO:0000256" key="6">
    <source>
        <dbReference type="ARBA" id="ARBA00023136"/>
    </source>
</evidence>
<name>A0ABM8INU1_9FIRM</name>
<dbReference type="PANTHER" id="PTHR11537:SF254">
    <property type="entry name" value="POTASSIUM VOLTAGE-GATED CHANNEL PROTEIN SHAB"/>
    <property type="match status" value="1"/>
</dbReference>
<evidence type="ECO:0000256" key="3">
    <source>
        <dbReference type="ARBA" id="ARBA00022692"/>
    </source>
</evidence>
<dbReference type="SUPFAM" id="SSF81324">
    <property type="entry name" value="Voltage-gated potassium channels"/>
    <property type="match status" value="1"/>
</dbReference>
<feature type="region of interest" description="Disordered" evidence="8">
    <location>
        <begin position="255"/>
        <end position="282"/>
    </location>
</feature>
<sequence>MKKVNLYSWAIIICSLLAVIMTVIQLTVPLSETWNRWFNRIDTMIWLFFLFDYGYRLVKSPNKKQFIKENKVDLLTIIPYFSVLRLLRIVRVTRVFSLLHFAKVLRASAMLSRLSKRMGEFFKTNNFHYITGVTFIVILLGSGSLSLVEGLPFKDALWWCVVTVTTVGYGDIVPKTGMGRIIAALVMMSGIGFLGVFTGTISTYFLNRRQEKKRPAYVLDLVDRLVHFEELSPDEFEEIISILRVVKMGEVSPTKSHEEETIRRNTNEEKEGDYCEKTARID</sequence>